<proteinExistence type="predicted"/>
<dbReference type="EMBL" id="FOTI01000005">
    <property type="protein sequence ID" value="SFL25475.1"/>
    <property type="molecule type" value="Genomic_DNA"/>
</dbReference>
<dbReference type="Pfam" id="PF12836">
    <property type="entry name" value="HHH_3"/>
    <property type="match status" value="1"/>
</dbReference>
<dbReference type="InterPro" id="IPR003583">
    <property type="entry name" value="Hlx-hairpin-Hlx_DNA-bd_motif"/>
</dbReference>
<dbReference type="NCBIfam" id="TIGR00426">
    <property type="entry name" value="competence protein ComEA helix-hairpin-helix repeat region"/>
    <property type="match status" value="1"/>
</dbReference>
<keyword evidence="3" id="KW-1185">Reference proteome</keyword>
<evidence type="ECO:0000313" key="2">
    <source>
        <dbReference type="EMBL" id="SFL25475.1"/>
    </source>
</evidence>
<dbReference type="InterPro" id="IPR051675">
    <property type="entry name" value="Endo/Exo/Phosphatase_dom_1"/>
</dbReference>
<dbReference type="Proteomes" id="UP000199006">
    <property type="component" value="Unassembled WGS sequence"/>
</dbReference>
<reference evidence="2 3" key="1">
    <citation type="submission" date="2016-10" db="EMBL/GenBank/DDBJ databases">
        <authorList>
            <person name="de Groot N.N."/>
        </authorList>
    </citation>
    <scope>NUCLEOTIDE SEQUENCE [LARGE SCALE GENOMIC DNA]</scope>
    <source>
        <strain evidence="2 3">ATCC 51327</strain>
    </source>
</reference>
<sequence>MLKNNYKKVILIILLLLGVAYQNNWLHETATSEINLNESENQQLQLISPSHKSAKKAKKPIIVHLAGAVNKPGVYSLPAEARLVDLIELAGGMTAQADLAQVNLAQDLRDSEKVIIPVLPQLDLDTGRKEVALIAANPDQTSTNQPLININQASQAELEKLSGIGPSKAAAILKYRKQQGKFSDKNDLLNISGIGEKTLANIIDEICL</sequence>
<evidence type="ECO:0000313" key="3">
    <source>
        <dbReference type="Proteomes" id="UP000199006"/>
    </source>
</evidence>
<dbReference type="SUPFAM" id="SSF47781">
    <property type="entry name" value="RuvA domain 2-like"/>
    <property type="match status" value="1"/>
</dbReference>
<dbReference type="InterPro" id="IPR010994">
    <property type="entry name" value="RuvA_2-like"/>
</dbReference>
<organism evidence="2 3">
    <name type="scientific">Halanaerobium salsuginis</name>
    <dbReference type="NCBI Taxonomy" id="29563"/>
    <lineage>
        <taxon>Bacteria</taxon>
        <taxon>Bacillati</taxon>
        <taxon>Bacillota</taxon>
        <taxon>Clostridia</taxon>
        <taxon>Halanaerobiales</taxon>
        <taxon>Halanaerobiaceae</taxon>
        <taxon>Halanaerobium</taxon>
    </lineage>
</organism>
<dbReference type="InterPro" id="IPR019554">
    <property type="entry name" value="Soluble_ligand-bd"/>
</dbReference>
<dbReference type="RefSeq" id="WP_177181349.1">
    <property type="nucleotide sequence ID" value="NZ_FOTI01000005.1"/>
</dbReference>
<dbReference type="Gene3D" id="3.10.20.600">
    <property type="match status" value="1"/>
</dbReference>
<dbReference type="PANTHER" id="PTHR21180:SF32">
    <property type="entry name" value="ENDONUCLEASE_EXONUCLEASE_PHOSPHATASE FAMILY DOMAIN-CONTAINING PROTEIN 1"/>
    <property type="match status" value="1"/>
</dbReference>
<protein>
    <submittedName>
        <fullName evidence="2">Competence protein ComEA</fullName>
    </submittedName>
</protein>
<dbReference type="AlphaFoldDB" id="A0A1I4G5Y0"/>
<evidence type="ECO:0000259" key="1">
    <source>
        <dbReference type="SMART" id="SM00278"/>
    </source>
</evidence>
<name>A0A1I4G5Y0_9FIRM</name>
<dbReference type="PANTHER" id="PTHR21180">
    <property type="entry name" value="ENDONUCLEASE/EXONUCLEASE/PHOSPHATASE FAMILY DOMAIN-CONTAINING PROTEIN 1"/>
    <property type="match status" value="1"/>
</dbReference>
<dbReference type="GO" id="GO:0015628">
    <property type="term" value="P:protein secretion by the type II secretion system"/>
    <property type="evidence" value="ECO:0007669"/>
    <property type="project" value="TreeGrafter"/>
</dbReference>
<gene>
    <name evidence="2" type="ORF">SAMN02983006_00624</name>
</gene>
<dbReference type="Pfam" id="PF10531">
    <property type="entry name" value="SLBB"/>
    <property type="match status" value="1"/>
</dbReference>
<dbReference type="SMART" id="SM00278">
    <property type="entry name" value="HhH1"/>
    <property type="match status" value="2"/>
</dbReference>
<dbReference type="GO" id="GO:0003677">
    <property type="term" value="F:DNA binding"/>
    <property type="evidence" value="ECO:0007669"/>
    <property type="project" value="InterPro"/>
</dbReference>
<accession>A0A1I4G5Y0</accession>
<dbReference type="STRING" id="29563.SAMN02983006_00624"/>
<dbReference type="GO" id="GO:0015627">
    <property type="term" value="C:type II protein secretion system complex"/>
    <property type="evidence" value="ECO:0007669"/>
    <property type="project" value="TreeGrafter"/>
</dbReference>
<dbReference type="GO" id="GO:0006281">
    <property type="term" value="P:DNA repair"/>
    <property type="evidence" value="ECO:0007669"/>
    <property type="project" value="InterPro"/>
</dbReference>
<dbReference type="Gene3D" id="1.10.150.280">
    <property type="entry name" value="AF1531-like domain"/>
    <property type="match status" value="1"/>
</dbReference>
<feature type="domain" description="Helix-hairpin-helix DNA-binding motif class 1" evidence="1">
    <location>
        <begin position="156"/>
        <end position="175"/>
    </location>
</feature>
<feature type="domain" description="Helix-hairpin-helix DNA-binding motif class 1" evidence="1">
    <location>
        <begin position="186"/>
        <end position="205"/>
    </location>
</feature>
<dbReference type="InterPro" id="IPR004509">
    <property type="entry name" value="Competence_ComEA_HhH"/>
</dbReference>